<name>A0ABV0EUT6_9ENTE</name>
<sequence>MEINLFQALLIGFIYYLSINGTPWLTLLGSTVLARPLICGTLVGLVLGDVVQGCMIGAAISLPYLAYISAGGTVPMDPGLAGTLGTALAMAANASPEVAVSMAVPIGLLGTVIWIAHMTVDISFLHMIDQAADELNPKKIERIQMFMPQLFLLLISVIPVFIITYFGSGVVKDILDALQGKPLHVLEVIGGVLPALGVAMILKSIMSRDTAVFYFLGFVLAVYLGLPIIAVSIVAFIIAFVYTQLLFKGNAGLE</sequence>
<dbReference type="PANTHER" id="PTHR32502:SF8">
    <property type="entry name" value="N-ACETYLGALACTOSAMINE PERMEASE IIC COMPONENT 1"/>
    <property type="match status" value="1"/>
</dbReference>
<dbReference type="Proteomes" id="UP000664357">
    <property type="component" value="Unassembled WGS sequence"/>
</dbReference>
<dbReference type="InterPro" id="IPR004700">
    <property type="entry name" value="PTS_IIC_man"/>
</dbReference>
<keyword evidence="5" id="KW-0598">Phosphotransferase system</keyword>
<feature type="transmembrane region" description="Helical" evidence="9">
    <location>
        <begin position="98"/>
        <end position="117"/>
    </location>
</feature>
<reference evidence="10 11" key="1">
    <citation type="submission" date="2021-03" db="EMBL/GenBank/DDBJ databases">
        <authorList>
            <person name="Gilmore M.S."/>
            <person name="Schwartzman J."/>
            <person name="Van Tyne D."/>
            <person name="Martin M."/>
            <person name="Earl A.M."/>
            <person name="Manson A.L."/>
            <person name="Straub T."/>
            <person name="Salamzade R."/>
            <person name="Saavedra J."/>
            <person name="Lebreton F."/>
            <person name="Prichula J."/>
            <person name="Schaufler K."/>
            <person name="Gaca A."/>
            <person name="Sgardioli B."/>
            <person name="Wagenaar J."/>
            <person name="Strong T."/>
        </authorList>
    </citation>
    <scope>NUCLEOTIDE SEQUENCE [LARGE SCALE GENOMIC DNA]</scope>
    <source>
        <strain evidence="10 11">665A</strain>
    </source>
</reference>
<evidence type="ECO:0000256" key="2">
    <source>
        <dbReference type="ARBA" id="ARBA00022448"/>
    </source>
</evidence>
<keyword evidence="7 9" id="KW-1133">Transmembrane helix</keyword>
<dbReference type="PANTHER" id="PTHR32502">
    <property type="entry name" value="N-ACETYLGALACTOSAMINE PERMEASE II COMPONENT-RELATED"/>
    <property type="match status" value="1"/>
</dbReference>
<protein>
    <submittedName>
        <fullName evidence="10">PTS system, mannose-specific IIC component</fullName>
    </submittedName>
</protein>
<proteinExistence type="predicted"/>
<evidence type="ECO:0000256" key="5">
    <source>
        <dbReference type="ARBA" id="ARBA00022683"/>
    </source>
</evidence>
<keyword evidence="8 9" id="KW-0472">Membrane</keyword>
<dbReference type="Pfam" id="PF03609">
    <property type="entry name" value="EII-Sor"/>
    <property type="match status" value="1"/>
</dbReference>
<feature type="transmembrane region" description="Helical" evidence="9">
    <location>
        <begin position="214"/>
        <end position="242"/>
    </location>
</feature>
<evidence type="ECO:0000256" key="6">
    <source>
        <dbReference type="ARBA" id="ARBA00022692"/>
    </source>
</evidence>
<reference evidence="10 11" key="2">
    <citation type="submission" date="2024-02" db="EMBL/GenBank/DDBJ databases">
        <title>The Genome Sequence of Enterococcus sp. DIV0159.</title>
        <authorList>
            <person name="Earl A."/>
            <person name="Manson A."/>
            <person name="Gilmore M."/>
            <person name="Sanders J."/>
            <person name="Shea T."/>
            <person name="Howe W."/>
            <person name="Livny J."/>
            <person name="Cuomo C."/>
            <person name="Neafsey D."/>
            <person name="Birren B."/>
        </authorList>
    </citation>
    <scope>NUCLEOTIDE SEQUENCE [LARGE SCALE GENOMIC DNA]</scope>
    <source>
        <strain evidence="10 11">665A</strain>
    </source>
</reference>
<evidence type="ECO:0000256" key="9">
    <source>
        <dbReference type="SAM" id="Phobius"/>
    </source>
</evidence>
<dbReference type="RefSeq" id="WP_207703540.1">
    <property type="nucleotide sequence ID" value="NZ_JAFREL020000003.1"/>
</dbReference>
<feature type="transmembrane region" description="Helical" evidence="9">
    <location>
        <begin position="6"/>
        <end position="25"/>
    </location>
</feature>
<dbReference type="InterPro" id="IPR050303">
    <property type="entry name" value="GatZ_KbaZ_carbometab"/>
</dbReference>
<keyword evidence="6 9" id="KW-0812">Transmembrane</keyword>
<evidence type="ECO:0000313" key="11">
    <source>
        <dbReference type="Proteomes" id="UP000664357"/>
    </source>
</evidence>
<evidence type="ECO:0000256" key="3">
    <source>
        <dbReference type="ARBA" id="ARBA00022475"/>
    </source>
</evidence>
<keyword evidence="3" id="KW-1003">Cell membrane</keyword>
<comment type="caution">
    <text evidence="10">The sequence shown here is derived from an EMBL/GenBank/DDBJ whole genome shotgun (WGS) entry which is preliminary data.</text>
</comment>
<keyword evidence="4" id="KW-0762">Sugar transport</keyword>
<gene>
    <name evidence="10" type="ORF">JZO67_003368</name>
</gene>
<organism evidence="10 11">
    <name type="scientific">Candidatus Enterococcus ferrettii</name>
    <dbReference type="NCBI Taxonomy" id="2815324"/>
    <lineage>
        <taxon>Bacteria</taxon>
        <taxon>Bacillati</taxon>
        <taxon>Bacillota</taxon>
        <taxon>Bacilli</taxon>
        <taxon>Lactobacillales</taxon>
        <taxon>Enterococcaceae</taxon>
        <taxon>Enterococcus</taxon>
    </lineage>
</organism>
<dbReference type="EMBL" id="JAFREL020000003">
    <property type="protein sequence ID" value="MEO1771388.1"/>
    <property type="molecule type" value="Genomic_DNA"/>
</dbReference>
<accession>A0ABV0EUT6</accession>
<keyword evidence="2" id="KW-0813">Transport</keyword>
<evidence type="ECO:0000256" key="4">
    <source>
        <dbReference type="ARBA" id="ARBA00022597"/>
    </source>
</evidence>
<evidence type="ECO:0000256" key="7">
    <source>
        <dbReference type="ARBA" id="ARBA00022989"/>
    </source>
</evidence>
<feature type="transmembrane region" description="Helical" evidence="9">
    <location>
        <begin position="37"/>
        <end position="66"/>
    </location>
</feature>
<feature type="transmembrane region" description="Helical" evidence="9">
    <location>
        <begin position="150"/>
        <end position="171"/>
    </location>
</feature>
<comment type="subcellular location">
    <subcellularLocation>
        <location evidence="1">Cell membrane</location>
        <topology evidence="1">Multi-pass membrane protein</topology>
    </subcellularLocation>
</comment>
<evidence type="ECO:0000313" key="10">
    <source>
        <dbReference type="EMBL" id="MEO1771388.1"/>
    </source>
</evidence>
<dbReference type="PROSITE" id="PS51106">
    <property type="entry name" value="PTS_EIIC_TYPE_4"/>
    <property type="match status" value="1"/>
</dbReference>
<keyword evidence="11" id="KW-1185">Reference proteome</keyword>
<evidence type="ECO:0000256" key="8">
    <source>
        <dbReference type="ARBA" id="ARBA00023136"/>
    </source>
</evidence>
<feature type="transmembrane region" description="Helical" evidence="9">
    <location>
        <begin position="183"/>
        <end position="202"/>
    </location>
</feature>
<evidence type="ECO:0000256" key="1">
    <source>
        <dbReference type="ARBA" id="ARBA00004651"/>
    </source>
</evidence>